<feature type="compositionally biased region" description="Basic and acidic residues" evidence="6">
    <location>
        <begin position="320"/>
        <end position="336"/>
    </location>
</feature>
<dbReference type="PANTHER" id="PTHR33048:SF129">
    <property type="entry name" value="INTEGRAL MEMBRANE PROTEIN-RELATED"/>
    <property type="match status" value="1"/>
</dbReference>
<feature type="transmembrane region" description="Helical" evidence="7">
    <location>
        <begin position="198"/>
        <end position="221"/>
    </location>
</feature>
<evidence type="ECO:0000313" key="10">
    <source>
        <dbReference type="Proteomes" id="UP000254866"/>
    </source>
</evidence>
<evidence type="ECO:0000259" key="8">
    <source>
        <dbReference type="Pfam" id="PF20684"/>
    </source>
</evidence>
<evidence type="ECO:0000313" key="9">
    <source>
        <dbReference type="EMBL" id="RDL40224.1"/>
    </source>
</evidence>
<feature type="compositionally biased region" description="Polar residues" evidence="6">
    <location>
        <begin position="356"/>
        <end position="381"/>
    </location>
</feature>
<evidence type="ECO:0000256" key="5">
    <source>
        <dbReference type="ARBA" id="ARBA00038359"/>
    </source>
</evidence>
<feature type="domain" description="Rhodopsin" evidence="8">
    <location>
        <begin position="35"/>
        <end position="171"/>
    </location>
</feature>
<name>A0A370TXF9_9HELO</name>
<evidence type="ECO:0000256" key="1">
    <source>
        <dbReference type="ARBA" id="ARBA00004141"/>
    </source>
</evidence>
<sequence>MTGSFHIPPDSNASRMYLVPCGLLLALATGLCTTRIYTRFRPTSHLKQDDYLIGMALILSIASYFICAAAASYGWGHPMFRISLKNQTIVLKCMYASYIIWAVAVAFVRISVAFSLLRLNINKPWRGVLWTLIAIQVLIAMADIIILLFNCTPVRANWEFVYYAHCWDPKKTNVFGFTSAGESSSPHFYPTKYPKDLLNIPICTVILILMDLTFAIMPIKLIWTLNRPFRERLLIGVLMAMGILTTAIRCARMTTYKSMHTGDILTNSVRISLWAQLEGLVGIITACLPCLKGPAERALRRAGVLSSGFHLSKPSFVISKRERNPPGELEAQRSREEGEEGDEESIQEWPAEPGSHASTQSAGTKTTVNEAMNLSECSDKV</sequence>
<keyword evidence="4 7" id="KW-0472">Membrane</keyword>
<keyword evidence="3 7" id="KW-1133">Transmembrane helix</keyword>
<dbReference type="InterPro" id="IPR049326">
    <property type="entry name" value="Rhodopsin_dom_fungi"/>
</dbReference>
<feature type="transmembrane region" description="Helical" evidence="7">
    <location>
        <begin position="17"/>
        <end position="38"/>
    </location>
</feature>
<evidence type="ECO:0000256" key="7">
    <source>
        <dbReference type="SAM" id="Phobius"/>
    </source>
</evidence>
<evidence type="ECO:0000256" key="4">
    <source>
        <dbReference type="ARBA" id="ARBA00023136"/>
    </source>
</evidence>
<keyword evidence="2 7" id="KW-0812">Transmembrane</keyword>
<protein>
    <recommendedName>
        <fullName evidence="8">Rhodopsin domain-containing protein</fullName>
    </recommendedName>
</protein>
<dbReference type="OrthoDB" id="3923077at2759"/>
<dbReference type="GeneID" id="43593052"/>
<comment type="similarity">
    <text evidence="5">Belongs to the SAT4 family.</text>
</comment>
<organism evidence="9 10">
    <name type="scientific">Venustampulla echinocandica</name>
    <dbReference type="NCBI Taxonomy" id="2656787"/>
    <lineage>
        <taxon>Eukaryota</taxon>
        <taxon>Fungi</taxon>
        <taxon>Dikarya</taxon>
        <taxon>Ascomycota</taxon>
        <taxon>Pezizomycotina</taxon>
        <taxon>Leotiomycetes</taxon>
        <taxon>Helotiales</taxon>
        <taxon>Pleuroascaceae</taxon>
        <taxon>Venustampulla</taxon>
    </lineage>
</organism>
<feature type="transmembrane region" description="Helical" evidence="7">
    <location>
        <begin position="50"/>
        <end position="75"/>
    </location>
</feature>
<evidence type="ECO:0000256" key="3">
    <source>
        <dbReference type="ARBA" id="ARBA00022989"/>
    </source>
</evidence>
<feature type="domain" description="Rhodopsin" evidence="8">
    <location>
        <begin position="204"/>
        <end position="295"/>
    </location>
</feature>
<feature type="region of interest" description="Disordered" evidence="6">
    <location>
        <begin position="320"/>
        <end position="381"/>
    </location>
</feature>
<proteinExistence type="inferred from homology"/>
<feature type="transmembrane region" description="Helical" evidence="7">
    <location>
        <begin position="95"/>
        <end position="117"/>
    </location>
</feature>
<dbReference type="PANTHER" id="PTHR33048">
    <property type="entry name" value="PTH11-LIKE INTEGRAL MEMBRANE PROTEIN (AFU_ORTHOLOGUE AFUA_5G11245)"/>
    <property type="match status" value="1"/>
</dbReference>
<accession>A0A370TXF9</accession>
<comment type="caution">
    <text evidence="9">The sequence shown here is derived from an EMBL/GenBank/DDBJ whole genome shotgun (WGS) entry which is preliminary data.</text>
</comment>
<dbReference type="InterPro" id="IPR052337">
    <property type="entry name" value="SAT4-like"/>
</dbReference>
<dbReference type="Pfam" id="PF20684">
    <property type="entry name" value="Fung_rhodopsin"/>
    <property type="match status" value="2"/>
</dbReference>
<keyword evidence="10" id="KW-1185">Reference proteome</keyword>
<dbReference type="Proteomes" id="UP000254866">
    <property type="component" value="Unassembled WGS sequence"/>
</dbReference>
<evidence type="ECO:0000256" key="6">
    <source>
        <dbReference type="SAM" id="MobiDB-lite"/>
    </source>
</evidence>
<dbReference type="GO" id="GO:0016020">
    <property type="term" value="C:membrane"/>
    <property type="evidence" value="ECO:0007669"/>
    <property type="project" value="UniProtKB-SubCell"/>
</dbReference>
<reference evidence="9 10" key="1">
    <citation type="journal article" date="2018" name="IMA Fungus">
        <title>IMA Genome-F 9: Draft genome sequence of Annulohypoxylon stygium, Aspergillus mulundensis, Berkeleyomyces basicola (syn. Thielaviopsis basicola), Ceratocystis smalleyi, two Cercospora beticola strains, Coleophoma cylindrospora, Fusarium fracticaudum, Phialophora cf. hyalina, and Morchella septimelata.</title>
        <authorList>
            <person name="Wingfield B.D."/>
            <person name="Bills G.F."/>
            <person name="Dong Y."/>
            <person name="Huang W."/>
            <person name="Nel W.J."/>
            <person name="Swalarsk-Parry B.S."/>
            <person name="Vaghefi N."/>
            <person name="Wilken P.M."/>
            <person name="An Z."/>
            <person name="de Beer Z.W."/>
            <person name="De Vos L."/>
            <person name="Chen L."/>
            <person name="Duong T.A."/>
            <person name="Gao Y."/>
            <person name="Hammerbacher A."/>
            <person name="Kikkert J.R."/>
            <person name="Li Y."/>
            <person name="Li H."/>
            <person name="Li K."/>
            <person name="Li Q."/>
            <person name="Liu X."/>
            <person name="Ma X."/>
            <person name="Naidoo K."/>
            <person name="Pethybridge S.J."/>
            <person name="Sun J."/>
            <person name="Steenkamp E.T."/>
            <person name="van der Nest M.A."/>
            <person name="van Wyk S."/>
            <person name="Wingfield M.J."/>
            <person name="Xiong C."/>
            <person name="Yue Q."/>
            <person name="Zhang X."/>
        </authorList>
    </citation>
    <scope>NUCLEOTIDE SEQUENCE [LARGE SCALE GENOMIC DNA]</scope>
    <source>
        <strain evidence="9 10">BP 5553</strain>
    </source>
</reference>
<dbReference type="AlphaFoldDB" id="A0A370TXF9"/>
<comment type="subcellular location">
    <subcellularLocation>
        <location evidence="1">Membrane</location>
        <topology evidence="1">Multi-pass membrane protein</topology>
    </subcellularLocation>
</comment>
<feature type="transmembrane region" description="Helical" evidence="7">
    <location>
        <begin position="129"/>
        <end position="149"/>
    </location>
</feature>
<dbReference type="RefSeq" id="XP_031872880.1">
    <property type="nucleotide sequence ID" value="XM_032008826.1"/>
</dbReference>
<dbReference type="EMBL" id="NPIC01000001">
    <property type="protein sequence ID" value="RDL40224.1"/>
    <property type="molecule type" value="Genomic_DNA"/>
</dbReference>
<gene>
    <name evidence="9" type="ORF">BP5553_00203</name>
</gene>
<feature type="compositionally biased region" description="Acidic residues" evidence="6">
    <location>
        <begin position="337"/>
        <end position="346"/>
    </location>
</feature>
<feature type="transmembrane region" description="Helical" evidence="7">
    <location>
        <begin position="233"/>
        <end position="251"/>
    </location>
</feature>
<evidence type="ECO:0000256" key="2">
    <source>
        <dbReference type="ARBA" id="ARBA00022692"/>
    </source>
</evidence>